<dbReference type="HOGENOM" id="CLU_074406_0_0_1"/>
<feature type="domain" description="Zinc finger PHD-type" evidence="10">
    <location>
        <begin position="199"/>
        <end position="247"/>
    </location>
</feature>
<dbReference type="RefSeq" id="XP_003670616.1">
    <property type="nucleotide sequence ID" value="XM_003670568.1"/>
</dbReference>
<evidence type="ECO:0000256" key="1">
    <source>
        <dbReference type="ARBA" id="ARBA00004123"/>
    </source>
</evidence>
<dbReference type="CDD" id="cd15505">
    <property type="entry name" value="PHD_ING"/>
    <property type="match status" value="1"/>
</dbReference>
<dbReference type="GO" id="GO:0008270">
    <property type="term" value="F:zinc ion binding"/>
    <property type="evidence" value="ECO:0007669"/>
    <property type="project" value="UniProtKB-KW"/>
</dbReference>
<dbReference type="InterPro" id="IPR013083">
    <property type="entry name" value="Znf_RING/FYVE/PHD"/>
</dbReference>
<feature type="binding site" evidence="8">
    <location>
        <position position="200"/>
    </location>
    <ligand>
        <name>Zn(2+)</name>
        <dbReference type="ChEBI" id="CHEBI:29105"/>
        <label>1</label>
    </ligand>
</feature>
<feature type="site" description="Histone H3K4me3 binding" evidence="7">
    <location>
        <position position="223"/>
    </location>
</feature>
<evidence type="ECO:0000256" key="2">
    <source>
        <dbReference type="ARBA" id="ARBA00010210"/>
    </source>
</evidence>
<dbReference type="SUPFAM" id="SSF57903">
    <property type="entry name" value="FYVE/PHD zinc finger"/>
    <property type="match status" value="1"/>
</dbReference>
<dbReference type="InterPro" id="IPR019787">
    <property type="entry name" value="Znf_PHD-finger"/>
</dbReference>
<feature type="binding site" evidence="8">
    <location>
        <position position="218"/>
    </location>
    <ligand>
        <name>Zn(2+)</name>
        <dbReference type="ChEBI" id="CHEBI:29105"/>
        <label>2</label>
    </ligand>
</feature>
<evidence type="ECO:0000256" key="6">
    <source>
        <dbReference type="ARBA" id="ARBA00023242"/>
    </source>
</evidence>
<protein>
    <recommendedName>
        <fullName evidence="10">Zinc finger PHD-type domain-containing protein</fullName>
    </recommendedName>
</protein>
<comment type="similarity">
    <text evidence="2">Belongs to the ING family.</text>
</comment>
<keyword evidence="12" id="KW-1185">Reference proteome</keyword>
<dbReference type="Gene3D" id="3.30.40.10">
    <property type="entry name" value="Zinc/RING finger domain, C3HC4 (zinc finger)"/>
    <property type="match status" value="1"/>
</dbReference>
<dbReference type="GO" id="GO:0000785">
    <property type="term" value="C:chromatin"/>
    <property type="evidence" value="ECO:0007669"/>
    <property type="project" value="UniProtKB-ARBA"/>
</dbReference>
<evidence type="ECO:0000256" key="3">
    <source>
        <dbReference type="ARBA" id="ARBA00022723"/>
    </source>
</evidence>
<organism evidence="11 12">
    <name type="scientific">Naumovozyma dairenensis (strain ATCC 10597 / BCRC 20456 / CBS 421 / NBRC 0211 / NRRL Y-12639)</name>
    <name type="common">Saccharomyces dairenensis</name>
    <dbReference type="NCBI Taxonomy" id="1071378"/>
    <lineage>
        <taxon>Eukaryota</taxon>
        <taxon>Fungi</taxon>
        <taxon>Dikarya</taxon>
        <taxon>Ascomycota</taxon>
        <taxon>Saccharomycotina</taxon>
        <taxon>Saccharomycetes</taxon>
        <taxon>Saccharomycetales</taxon>
        <taxon>Saccharomycetaceae</taxon>
        <taxon>Naumovozyma</taxon>
    </lineage>
</organism>
<feature type="site" description="Histone H3K4me3 binding" evidence="7">
    <location>
        <position position="210"/>
    </location>
</feature>
<evidence type="ECO:0000256" key="7">
    <source>
        <dbReference type="PIRSR" id="PIRSR628651-50"/>
    </source>
</evidence>
<dbReference type="STRING" id="1071378.G0WC62"/>
<dbReference type="OrthoDB" id="5411773at2759"/>
<dbReference type="InterPro" id="IPR028651">
    <property type="entry name" value="ING_fam"/>
</dbReference>
<feature type="binding site" evidence="8">
    <location>
        <position position="213"/>
    </location>
    <ligand>
        <name>Zn(2+)</name>
        <dbReference type="ChEBI" id="CHEBI:29105"/>
        <label>2</label>
    </ligand>
</feature>
<comment type="subcellular location">
    <subcellularLocation>
        <location evidence="1">Nucleus</location>
    </subcellularLocation>
</comment>
<feature type="binding site" evidence="8">
    <location>
        <position position="225"/>
    </location>
    <ligand>
        <name>Zn(2+)</name>
        <dbReference type="ChEBI" id="CHEBI:29105"/>
        <label>1</label>
    </ligand>
</feature>
<feature type="site" description="Histone H3K4me3 binding" evidence="7">
    <location>
        <position position="214"/>
    </location>
</feature>
<dbReference type="SMART" id="SM00249">
    <property type="entry name" value="PHD"/>
    <property type="match status" value="1"/>
</dbReference>
<dbReference type="InterPro" id="IPR001965">
    <property type="entry name" value="Znf_PHD"/>
</dbReference>
<feature type="binding site" evidence="8">
    <location>
        <position position="243"/>
    </location>
    <ligand>
        <name>Zn(2+)</name>
        <dbReference type="ChEBI" id="CHEBI:29105"/>
        <label>2</label>
    </ligand>
</feature>
<reference evidence="11 12" key="1">
    <citation type="journal article" date="2011" name="Proc. Natl. Acad. Sci. U.S.A.">
        <title>Evolutionary erosion of yeast sex chromosomes by mating-type switching accidents.</title>
        <authorList>
            <person name="Gordon J.L."/>
            <person name="Armisen D."/>
            <person name="Proux-Wera E."/>
            <person name="Oheigeartaigh S.S."/>
            <person name="Byrne K.P."/>
            <person name="Wolfe K.H."/>
        </authorList>
    </citation>
    <scope>NUCLEOTIDE SEQUENCE [LARGE SCALE GENOMIC DNA]</scope>
    <source>
        <strain evidence="12">ATCC 10597 / BCRC 20456 / CBS 421 / NBRC 0211 / NRRL Y-12639</strain>
    </source>
</reference>
<dbReference type="InterPro" id="IPR011011">
    <property type="entry name" value="Znf_FYVE_PHD"/>
</dbReference>
<evidence type="ECO:0000256" key="9">
    <source>
        <dbReference type="SAM" id="MobiDB-lite"/>
    </source>
</evidence>
<feature type="region of interest" description="Disordered" evidence="9">
    <location>
        <begin position="254"/>
        <end position="274"/>
    </location>
</feature>
<evidence type="ECO:0000256" key="5">
    <source>
        <dbReference type="ARBA" id="ARBA00022833"/>
    </source>
</evidence>
<proteinExistence type="inferred from homology"/>
<feature type="binding site" evidence="8">
    <location>
        <position position="228"/>
    </location>
    <ligand>
        <name>Zn(2+)</name>
        <dbReference type="ChEBI" id="CHEBI:29105"/>
        <label>1</label>
    </ligand>
</feature>
<dbReference type="Proteomes" id="UP000000689">
    <property type="component" value="Chromosome 6"/>
</dbReference>
<gene>
    <name evidence="11" type="primary">NDAI0F00540</name>
    <name evidence="11" type="ordered locus">NDAI_0F00540</name>
</gene>
<dbReference type="eggNOG" id="KOG1973">
    <property type="taxonomic scope" value="Eukaryota"/>
</dbReference>
<sequence>MPLTRRTVKTTTDGSIAKISDAMDTIPTAPDNMDTSLGEETDLRYHFLNTLDHFPSKLIRSLWVIQSLDFKLKHMDQPENNALADTDADEYFDFLQDQILSKAAFTTSLIENQIESLKSYEKQLLLQKNIIIKNKRFSNQLPVDNVMKSTRSKIITTPTIITKPKKKTTFKIKLTLKDTSNILKPVSPKIVAAPPPLLYCFCQRPSFGEMIACDNINCPNGEWFHYECVGIKPSSPPKGEWFCSEHCKLLVTMPKKDNNNKGKKKPVKRKSRKR</sequence>
<feature type="site" description="Histone H3K4me3 binding" evidence="7">
    <location>
        <position position="199"/>
    </location>
</feature>
<dbReference type="GeneID" id="11497160"/>
<dbReference type="AlphaFoldDB" id="G0WC62"/>
<dbReference type="GO" id="GO:0005634">
    <property type="term" value="C:nucleus"/>
    <property type="evidence" value="ECO:0007669"/>
    <property type="project" value="UniProtKB-SubCell"/>
</dbReference>
<keyword evidence="4" id="KW-0863">Zinc-finger</keyword>
<evidence type="ECO:0000256" key="4">
    <source>
        <dbReference type="ARBA" id="ARBA00022771"/>
    </source>
</evidence>
<evidence type="ECO:0000313" key="12">
    <source>
        <dbReference type="Proteomes" id="UP000000689"/>
    </source>
</evidence>
<evidence type="ECO:0000313" key="11">
    <source>
        <dbReference type="EMBL" id="CCD25373.1"/>
    </source>
</evidence>
<dbReference type="PANTHER" id="PTHR10333">
    <property type="entry name" value="INHIBITOR OF GROWTH PROTEIN"/>
    <property type="match status" value="1"/>
</dbReference>
<dbReference type="KEGG" id="ndi:NDAI_0F00540"/>
<feature type="binding site" evidence="8">
    <location>
        <position position="202"/>
    </location>
    <ligand>
        <name>Zn(2+)</name>
        <dbReference type="ChEBI" id="CHEBI:29105"/>
        <label>1</label>
    </ligand>
</feature>
<keyword evidence="3 8" id="KW-0479">Metal-binding</keyword>
<keyword evidence="5 8" id="KW-0862">Zinc</keyword>
<keyword evidence="6" id="KW-0539">Nucleus</keyword>
<dbReference type="OMA" id="PCDIVRS"/>
<evidence type="ECO:0000256" key="8">
    <source>
        <dbReference type="PIRSR" id="PIRSR628651-51"/>
    </source>
</evidence>
<name>G0WC62_NAUDC</name>
<feature type="compositionally biased region" description="Basic residues" evidence="9">
    <location>
        <begin position="261"/>
        <end position="274"/>
    </location>
</feature>
<dbReference type="Pfam" id="PF00628">
    <property type="entry name" value="PHD"/>
    <property type="match status" value="1"/>
</dbReference>
<evidence type="ECO:0000259" key="10">
    <source>
        <dbReference type="SMART" id="SM00249"/>
    </source>
</evidence>
<accession>G0WC62</accession>
<feature type="binding site" evidence="8">
    <location>
        <position position="247"/>
    </location>
    <ligand>
        <name>Zn(2+)</name>
        <dbReference type="ChEBI" id="CHEBI:29105"/>
        <label>2</label>
    </ligand>
</feature>
<dbReference type="EMBL" id="HE580272">
    <property type="protein sequence ID" value="CCD25373.1"/>
    <property type="molecule type" value="Genomic_DNA"/>
</dbReference>